<keyword evidence="1" id="KW-0472">Membrane</keyword>
<evidence type="ECO:0000256" key="1">
    <source>
        <dbReference type="SAM" id="Phobius"/>
    </source>
</evidence>
<comment type="caution">
    <text evidence="2">The sequence shown here is derived from an EMBL/GenBank/DDBJ whole genome shotgun (WGS) entry which is preliminary data.</text>
</comment>
<dbReference type="RefSeq" id="WP_367778084.1">
    <property type="nucleotide sequence ID" value="NZ_JBFMIA010000001.1"/>
</dbReference>
<proteinExistence type="predicted"/>
<sequence length="55" mass="6385">MGNELDFFAAFLAFITICCGIFHAYTFKGTSLSIFTLMHDPISFRDLFHLMQFQK</sequence>
<name>A0ABV3Q093_9BACL</name>
<gene>
    <name evidence="2" type="ORF">AB1471_02965</name>
</gene>
<evidence type="ECO:0000313" key="2">
    <source>
        <dbReference type="EMBL" id="MEW9500759.1"/>
    </source>
</evidence>
<dbReference type="EMBL" id="JBFMIA010000001">
    <property type="protein sequence ID" value="MEW9500759.1"/>
    <property type="molecule type" value="Genomic_DNA"/>
</dbReference>
<dbReference type="Proteomes" id="UP001556040">
    <property type="component" value="Unassembled WGS sequence"/>
</dbReference>
<keyword evidence="3" id="KW-1185">Reference proteome</keyword>
<keyword evidence="1" id="KW-1133">Transmembrane helix</keyword>
<feature type="transmembrane region" description="Helical" evidence="1">
    <location>
        <begin position="7"/>
        <end position="27"/>
    </location>
</feature>
<dbReference type="InterPro" id="IPR048146">
    <property type="entry name" value="RAxF_45-like"/>
</dbReference>
<organism evidence="2 3">
    <name type="scientific">Jeotgalibacillus marinus</name>
    <dbReference type="NCBI Taxonomy" id="86667"/>
    <lineage>
        <taxon>Bacteria</taxon>
        <taxon>Bacillati</taxon>
        <taxon>Bacillota</taxon>
        <taxon>Bacilli</taxon>
        <taxon>Bacillales</taxon>
        <taxon>Caryophanaceae</taxon>
        <taxon>Jeotgalibacillus</taxon>
    </lineage>
</organism>
<reference evidence="2 3" key="1">
    <citation type="journal article" date="1979" name="Int. J. Syst. Evol. Microbiol.">
        <title>Bacillus globisporus subsp. marinus subsp. nov.</title>
        <authorList>
            <person name="Liu H."/>
        </authorList>
    </citation>
    <scope>NUCLEOTIDE SEQUENCE [LARGE SCALE GENOMIC DNA]</scope>
    <source>
        <strain evidence="2 3">DSM 1297</strain>
    </source>
</reference>
<dbReference type="NCBIfam" id="NF041642">
    <property type="entry name" value="RAxF_45"/>
    <property type="match status" value="1"/>
</dbReference>
<accession>A0ABV3Q093</accession>
<protein>
    <submittedName>
        <fullName evidence="2">RAxF-45 family protein</fullName>
    </submittedName>
</protein>
<keyword evidence="1" id="KW-0812">Transmembrane</keyword>
<evidence type="ECO:0000313" key="3">
    <source>
        <dbReference type="Proteomes" id="UP001556040"/>
    </source>
</evidence>